<dbReference type="InterPro" id="IPR003838">
    <property type="entry name" value="ABC3_permease_C"/>
</dbReference>
<dbReference type="InterPro" id="IPR047928">
    <property type="entry name" value="Perm_prefix_1"/>
</dbReference>
<gene>
    <name evidence="9" type="ORF">HDF17_003268</name>
</gene>
<organism evidence="9 10">
    <name type="scientific">Granulicella arctica</name>
    <dbReference type="NCBI Taxonomy" id="940613"/>
    <lineage>
        <taxon>Bacteria</taxon>
        <taxon>Pseudomonadati</taxon>
        <taxon>Acidobacteriota</taxon>
        <taxon>Terriglobia</taxon>
        <taxon>Terriglobales</taxon>
        <taxon>Acidobacteriaceae</taxon>
        <taxon>Granulicella</taxon>
    </lineage>
</organism>
<comment type="subcellular location">
    <subcellularLocation>
        <location evidence="1">Cell membrane</location>
        <topology evidence="1">Multi-pass membrane protein</topology>
    </subcellularLocation>
</comment>
<proteinExistence type="predicted"/>
<dbReference type="EMBL" id="JACCCW010000002">
    <property type="protein sequence ID" value="NYF80948.1"/>
    <property type="molecule type" value="Genomic_DNA"/>
</dbReference>
<feature type="transmembrane region" description="Helical" evidence="6">
    <location>
        <begin position="824"/>
        <end position="846"/>
    </location>
</feature>
<dbReference type="NCBIfam" id="TIGR03434">
    <property type="entry name" value="ADOP"/>
    <property type="match status" value="1"/>
</dbReference>
<feature type="transmembrane region" description="Helical" evidence="6">
    <location>
        <begin position="866"/>
        <end position="886"/>
    </location>
</feature>
<dbReference type="InterPro" id="IPR050250">
    <property type="entry name" value="Macrolide_Exporter_MacB"/>
</dbReference>
<dbReference type="PANTHER" id="PTHR30572">
    <property type="entry name" value="MEMBRANE COMPONENT OF TRANSPORTER-RELATED"/>
    <property type="match status" value="1"/>
</dbReference>
<feature type="domain" description="MacB-like periplasmic core" evidence="8">
    <location>
        <begin position="98"/>
        <end position="333"/>
    </location>
</feature>
<feature type="transmembrane region" description="Helical" evidence="6">
    <location>
        <begin position="377"/>
        <end position="399"/>
    </location>
</feature>
<keyword evidence="2" id="KW-1003">Cell membrane</keyword>
<reference evidence="9 10" key="1">
    <citation type="submission" date="2020-07" db="EMBL/GenBank/DDBJ databases">
        <title>Genomic Encyclopedia of Type Strains, Phase IV (KMG-V): Genome sequencing to study the core and pangenomes of soil and plant-associated prokaryotes.</title>
        <authorList>
            <person name="Whitman W."/>
        </authorList>
    </citation>
    <scope>NUCLEOTIDE SEQUENCE [LARGE SCALE GENOMIC DNA]</scope>
    <source>
        <strain evidence="9 10">X4EP2</strain>
    </source>
</reference>
<evidence type="ECO:0000256" key="3">
    <source>
        <dbReference type="ARBA" id="ARBA00022692"/>
    </source>
</evidence>
<feature type="transmembrane region" description="Helical" evidence="6">
    <location>
        <begin position="518"/>
        <end position="541"/>
    </location>
</feature>
<evidence type="ECO:0000256" key="5">
    <source>
        <dbReference type="ARBA" id="ARBA00023136"/>
    </source>
</evidence>
<dbReference type="NCBIfam" id="NF038403">
    <property type="entry name" value="perm_prefix_1"/>
    <property type="match status" value="1"/>
</dbReference>
<name>A0A7Y9PJA6_9BACT</name>
<feature type="transmembrane region" description="Helical" evidence="6">
    <location>
        <begin position="776"/>
        <end position="803"/>
    </location>
</feature>
<evidence type="ECO:0000256" key="2">
    <source>
        <dbReference type="ARBA" id="ARBA00022475"/>
    </source>
</evidence>
<feature type="domain" description="ABC3 transporter permease C-terminal" evidence="7">
    <location>
        <begin position="380"/>
        <end position="492"/>
    </location>
</feature>
<feature type="domain" description="ABC3 transporter permease C-terminal" evidence="7">
    <location>
        <begin position="783"/>
        <end position="896"/>
    </location>
</feature>
<protein>
    <submittedName>
        <fullName evidence="9">Putative permease</fullName>
    </submittedName>
</protein>
<dbReference type="Pfam" id="PF12704">
    <property type="entry name" value="MacB_PCD"/>
    <property type="match status" value="2"/>
</dbReference>
<feature type="transmembrane region" description="Helical" evidence="6">
    <location>
        <begin position="96"/>
        <end position="123"/>
    </location>
</feature>
<dbReference type="Pfam" id="PF02687">
    <property type="entry name" value="FtsX"/>
    <property type="match status" value="2"/>
</dbReference>
<comment type="caution">
    <text evidence="9">The sequence shown here is derived from an EMBL/GenBank/DDBJ whole genome shotgun (WGS) entry which is preliminary data.</text>
</comment>
<accession>A0A7Y9PJA6</accession>
<evidence type="ECO:0000313" key="10">
    <source>
        <dbReference type="Proteomes" id="UP000589520"/>
    </source>
</evidence>
<keyword evidence="3 6" id="KW-0812">Transmembrane</keyword>
<dbReference type="Proteomes" id="UP000589520">
    <property type="component" value="Unassembled WGS sequence"/>
</dbReference>
<feature type="transmembrane region" description="Helical" evidence="6">
    <location>
        <begin position="466"/>
        <end position="487"/>
    </location>
</feature>
<dbReference type="GO" id="GO:0022857">
    <property type="term" value="F:transmembrane transporter activity"/>
    <property type="evidence" value="ECO:0007669"/>
    <property type="project" value="TreeGrafter"/>
</dbReference>
<evidence type="ECO:0000313" key="9">
    <source>
        <dbReference type="EMBL" id="NYF80948.1"/>
    </source>
</evidence>
<feature type="transmembrane region" description="Helical" evidence="6">
    <location>
        <begin position="425"/>
        <end position="446"/>
    </location>
</feature>
<evidence type="ECO:0000256" key="4">
    <source>
        <dbReference type="ARBA" id="ARBA00022989"/>
    </source>
</evidence>
<keyword evidence="4 6" id="KW-1133">Transmembrane helix</keyword>
<keyword evidence="5 6" id="KW-0472">Membrane</keyword>
<keyword evidence="10" id="KW-1185">Reference proteome</keyword>
<dbReference type="AlphaFoldDB" id="A0A7Y9PJA6"/>
<dbReference type="RefSeq" id="WP_179492701.1">
    <property type="nucleotide sequence ID" value="NZ_JACCCW010000002.1"/>
</dbReference>
<dbReference type="PANTHER" id="PTHR30572:SF18">
    <property type="entry name" value="ABC-TYPE MACROLIDE FAMILY EXPORT SYSTEM PERMEASE COMPONENT 2"/>
    <property type="match status" value="1"/>
</dbReference>
<dbReference type="InterPro" id="IPR025857">
    <property type="entry name" value="MacB_PCD"/>
</dbReference>
<evidence type="ECO:0000256" key="1">
    <source>
        <dbReference type="ARBA" id="ARBA00004651"/>
    </source>
</evidence>
<sequence>MSDRALTFLAKLKALFAQRRADSAFDEEMGTHLEMLAEKYEREGMSTWEAARAAKRQFGNTTLLKQRQRESRTTMLFANIGRDVRYGVRQLAKTPVFTLVCVLTLALGVGANTAVFSVMHAVLMKMLPVKDSSRVFYVHTNDYPDGLSQTGDVETSFSYPIYRALREQSELQDVMTFIPMSSSGKAPVRVGVAPEEAAGDMVSGNYFSGLGVGTEMGRGFIQKDEDDHAPVTVISENFWATHYARSRDVIGKTLYIKSFPFTIVGVAAKGFEGTEGRLPLDFWIPLQSRPEFNAWGSPAEQGMYLTEPRFWCMKLMVRTAPGVSREQALAKAQGIFERTAYTGIAPKRPGDKTYQLSFNEAKQFDGANGSFARTLKVLMTMVGLVLLIAMSNVVMLLVARNASRQREFSVRLALGAGRKELARQLLTESILLVTLGGAVAWIFALGATRALGSWAQIHSNLQPDGVVLWFTLSVLFLLVLVFGLAPLRAAMSSAPEMVLHSSATASQASSQKVRAGNVVIVMQIAMCMVLLVGAGLLLGTLRNLLKTPLGQKPEGLLVFGVHPQHANSKEESIAFFVALQQKLRTIPGVESVSMVANRPGAGWSGNNSDVLVDGHKPNGVEPRQATFRKNWVGSDYFRTMGVQVVQGRDFSDADTAAAPEVLIVNETFAKKYVGTLNAVGHVLSNSKGGDPILIVGVVKDHKYTSITEEAMPMLWSVFTQAGAMTQLNIEMRVPGDPMAMLPTVRKEVAQIDPDMPLLEPMTQSAVFEQSISQQALFARLAGCFGVLAVVLIATGLYGTLAYRVSRRSAEIGVRMALGAQRSQVVWMVLRGSLLLCATGVVLGVPLAMAAGKGLESSLYGMKSLDAASYMFAIVGVALVALLASAVPAGRAASVNPTSALRLE</sequence>
<evidence type="ECO:0000259" key="8">
    <source>
        <dbReference type="Pfam" id="PF12704"/>
    </source>
</evidence>
<feature type="domain" description="MacB-like periplasmic core" evidence="8">
    <location>
        <begin position="524"/>
        <end position="705"/>
    </location>
</feature>
<evidence type="ECO:0000256" key="6">
    <source>
        <dbReference type="SAM" id="Phobius"/>
    </source>
</evidence>
<dbReference type="InterPro" id="IPR017800">
    <property type="entry name" value="ADOP"/>
</dbReference>
<evidence type="ECO:0000259" key="7">
    <source>
        <dbReference type="Pfam" id="PF02687"/>
    </source>
</evidence>
<dbReference type="GO" id="GO:0005886">
    <property type="term" value="C:plasma membrane"/>
    <property type="evidence" value="ECO:0007669"/>
    <property type="project" value="UniProtKB-SubCell"/>
</dbReference>